<keyword evidence="3" id="KW-1185">Reference proteome</keyword>
<accession>A0A6V8LY28</accession>
<evidence type="ECO:0000313" key="2">
    <source>
        <dbReference type="EMBL" id="GFK93175.1"/>
    </source>
</evidence>
<organism evidence="2 3">
    <name type="scientific">Fundidesulfovibrio magnetotacticus</name>
    <dbReference type="NCBI Taxonomy" id="2730080"/>
    <lineage>
        <taxon>Bacteria</taxon>
        <taxon>Pseudomonadati</taxon>
        <taxon>Thermodesulfobacteriota</taxon>
        <taxon>Desulfovibrionia</taxon>
        <taxon>Desulfovibrionales</taxon>
        <taxon>Desulfovibrionaceae</taxon>
        <taxon>Fundidesulfovibrio</taxon>
    </lineage>
</organism>
<dbReference type="Pfam" id="PF01865">
    <property type="entry name" value="PhoU_div"/>
    <property type="match status" value="1"/>
</dbReference>
<evidence type="ECO:0000313" key="3">
    <source>
        <dbReference type="Proteomes" id="UP000494245"/>
    </source>
</evidence>
<reference evidence="2 3" key="1">
    <citation type="submission" date="2020-04" db="EMBL/GenBank/DDBJ databases">
        <authorList>
            <consortium name="Desulfovibrio sp. FSS-1 genome sequencing consortium"/>
            <person name="Shimoshige H."/>
            <person name="Kobayashi H."/>
            <person name="Maekawa T."/>
        </authorList>
    </citation>
    <scope>NUCLEOTIDE SEQUENCE [LARGE SCALE GENOMIC DNA]</scope>
    <source>
        <strain evidence="2 3">SIID29052-01</strain>
    </source>
</reference>
<dbReference type="InterPro" id="IPR052912">
    <property type="entry name" value="UPF0111_domain"/>
</dbReference>
<dbReference type="AlphaFoldDB" id="A0A6V8LY28"/>
<sequence length="212" mass="24269">MGFTLFPKEVKFFTLFKEQNRKLIKVAGILDDIFHDFEDVEDRCTRINIIEAEANTISRNIALELSSTFITPIDREDIHQINITQEALINIIKAAALRIGFLGCGEVLYPSRRIVHSLKIMVEEAGQVLDKLSKGKQAHEHIEVIKNHKYECEMLMMVGLGELYEQPPHLDGEMATVLHIIKWNHVYGRIEQAVERAERLSDVLEGVLLKHA</sequence>
<protein>
    <recommendedName>
        <fullName evidence="4">Phosphate transport regulator</fullName>
    </recommendedName>
</protein>
<dbReference type="PANTHER" id="PTHR37298">
    <property type="entry name" value="UPF0111 PROTEIN YKAA"/>
    <property type="match status" value="1"/>
</dbReference>
<evidence type="ECO:0000256" key="1">
    <source>
        <dbReference type="ARBA" id="ARBA00008591"/>
    </source>
</evidence>
<reference evidence="2 3" key="2">
    <citation type="submission" date="2020-05" db="EMBL/GenBank/DDBJ databases">
        <title>Draft genome sequence of Desulfovibrio sp. strainFSS-1.</title>
        <authorList>
            <person name="Shimoshige H."/>
            <person name="Kobayashi H."/>
            <person name="Maekawa T."/>
        </authorList>
    </citation>
    <scope>NUCLEOTIDE SEQUENCE [LARGE SCALE GENOMIC DNA]</scope>
    <source>
        <strain evidence="2 3">SIID29052-01</strain>
    </source>
</reference>
<gene>
    <name evidence="2" type="ORF">NNJEOMEG_01006</name>
</gene>
<name>A0A6V8LY28_9BACT</name>
<dbReference type="InterPro" id="IPR038078">
    <property type="entry name" value="PhoU-like_sf"/>
</dbReference>
<dbReference type="Proteomes" id="UP000494245">
    <property type="component" value="Unassembled WGS sequence"/>
</dbReference>
<dbReference type="RefSeq" id="WP_173081942.1">
    <property type="nucleotide sequence ID" value="NZ_BLTE01000003.1"/>
</dbReference>
<comment type="similarity">
    <text evidence="1">Belongs to the UPF0111 family.</text>
</comment>
<dbReference type="Gene3D" id="1.20.58.220">
    <property type="entry name" value="Phosphate transport system protein phou homolog 2, domain 2"/>
    <property type="match status" value="1"/>
</dbReference>
<dbReference type="PANTHER" id="PTHR37298:SF1">
    <property type="entry name" value="UPF0111 PROTEIN YKAA"/>
    <property type="match status" value="1"/>
</dbReference>
<dbReference type="InterPro" id="IPR018445">
    <property type="entry name" value="Put_Phosphate_transp_reg"/>
</dbReference>
<dbReference type="EMBL" id="BLTE01000003">
    <property type="protein sequence ID" value="GFK93175.1"/>
    <property type="molecule type" value="Genomic_DNA"/>
</dbReference>
<comment type="caution">
    <text evidence="2">The sequence shown here is derived from an EMBL/GenBank/DDBJ whole genome shotgun (WGS) entry which is preliminary data.</text>
</comment>
<evidence type="ECO:0008006" key="4">
    <source>
        <dbReference type="Google" id="ProtNLM"/>
    </source>
</evidence>
<proteinExistence type="inferred from homology"/>